<reference evidence="3 4" key="1">
    <citation type="journal article" date="2022" name="Arch. Microbiol.">
        <title>Paraburkholderia bengalensis sp. nov. isolated from roots of Oryza sativa, IR64.</title>
        <authorList>
            <person name="Nag P."/>
            <person name="Mondal N."/>
            <person name="Sarkar J."/>
            <person name="Das S."/>
        </authorList>
    </citation>
    <scope>NUCLEOTIDE SEQUENCE [LARGE SCALE GENOMIC DNA]</scope>
    <source>
        <strain evidence="3 4">IR64_4_BI</strain>
    </source>
</reference>
<evidence type="ECO:0000259" key="2">
    <source>
        <dbReference type="Pfam" id="PF00487"/>
    </source>
</evidence>
<dbReference type="Pfam" id="PF00487">
    <property type="entry name" value="FA_desaturase"/>
    <property type="match status" value="1"/>
</dbReference>
<keyword evidence="1" id="KW-1133">Transmembrane helix</keyword>
<dbReference type="EMBL" id="JACFYJ010000016">
    <property type="protein sequence ID" value="MEI5997978.1"/>
    <property type="molecule type" value="Genomic_DNA"/>
</dbReference>
<dbReference type="InterPro" id="IPR005804">
    <property type="entry name" value="FA_desaturase_dom"/>
</dbReference>
<feature type="transmembrane region" description="Helical" evidence="1">
    <location>
        <begin position="80"/>
        <end position="98"/>
    </location>
</feature>
<feature type="transmembrane region" description="Helical" evidence="1">
    <location>
        <begin position="179"/>
        <end position="196"/>
    </location>
</feature>
<name>A0ABU8IQT1_9BURK</name>
<dbReference type="RefSeq" id="WP_336598184.1">
    <property type="nucleotide sequence ID" value="NZ_JACFYJ010000016.1"/>
</dbReference>
<accession>A0ABU8IQT1</accession>
<sequence>MAVYLDDSQRDALRQRRSSLTWRTEWPTWLVIGAIYGGWFSVASHARTLGLGIALPLLVLFSAWYMSLQHELLHGHPTRFPLINALIGFAPLAAWFPYRVYRDLHLQHHDDPHLTHPDIDPESYFVTRDAWREAGTLTRMLLIARNTFAGRLLLGPAFSIAATATQALRKPMHGDWSDVPAWFAHLAALTALIVWLDRACGIAPWLFFAGVAYPALALSAVRSFHEHRAAASHAERSVINEAAWFWRLLFLNNNYHAVHHDLPGVPWYALRDVYRARRGDYLARNGGFIVRGYFEWLRRHALWPVAHAMHPFADYLDRHAASKVATPAVRTVARKPAHNADPFRVTG</sequence>
<organism evidence="3 4">
    <name type="scientific">Paraburkholderia bengalensis</name>
    <dbReference type="NCBI Taxonomy" id="2747562"/>
    <lineage>
        <taxon>Bacteria</taxon>
        <taxon>Pseudomonadati</taxon>
        <taxon>Pseudomonadota</taxon>
        <taxon>Betaproteobacteria</taxon>
        <taxon>Burkholderiales</taxon>
        <taxon>Burkholderiaceae</taxon>
        <taxon>Paraburkholderia</taxon>
    </lineage>
</organism>
<keyword evidence="1" id="KW-0472">Membrane</keyword>
<dbReference type="CDD" id="cd03509">
    <property type="entry name" value="DesA_FADS-like"/>
    <property type="match status" value="1"/>
</dbReference>
<feature type="transmembrane region" description="Helical" evidence="1">
    <location>
        <begin position="49"/>
        <end position="68"/>
    </location>
</feature>
<feature type="transmembrane region" description="Helical" evidence="1">
    <location>
        <begin position="202"/>
        <end position="221"/>
    </location>
</feature>
<proteinExistence type="predicted"/>
<comment type="caution">
    <text evidence="3">The sequence shown here is derived from an EMBL/GenBank/DDBJ whole genome shotgun (WGS) entry which is preliminary data.</text>
</comment>
<feature type="transmembrane region" description="Helical" evidence="1">
    <location>
        <begin position="26"/>
        <end position="43"/>
    </location>
</feature>
<feature type="domain" description="Fatty acid desaturase" evidence="2">
    <location>
        <begin position="52"/>
        <end position="284"/>
    </location>
</feature>
<feature type="transmembrane region" description="Helical" evidence="1">
    <location>
        <begin position="148"/>
        <end position="167"/>
    </location>
</feature>
<dbReference type="Proteomes" id="UP001386437">
    <property type="component" value="Unassembled WGS sequence"/>
</dbReference>
<keyword evidence="4" id="KW-1185">Reference proteome</keyword>
<protein>
    <submittedName>
        <fullName evidence="3">Fatty acid desaturase</fullName>
    </submittedName>
</protein>
<gene>
    <name evidence="3" type="ORF">H3V53_12455</name>
</gene>
<evidence type="ECO:0000313" key="4">
    <source>
        <dbReference type="Proteomes" id="UP001386437"/>
    </source>
</evidence>
<keyword evidence="1" id="KW-0812">Transmembrane</keyword>
<evidence type="ECO:0000256" key="1">
    <source>
        <dbReference type="SAM" id="Phobius"/>
    </source>
</evidence>
<evidence type="ECO:0000313" key="3">
    <source>
        <dbReference type="EMBL" id="MEI5997978.1"/>
    </source>
</evidence>